<evidence type="ECO:0000313" key="1">
    <source>
        <dbReference type="EMBL" id="KAE9408899.1"/>
    </source>
</evidence>
<accession>A0A6A4IE82</accession>
<dbReference type="Proteomes" id="UP000799118">
    <property type="component" value="Unassembled WGS sequence"/>
</dbReference>
<dbReference type="EMBL" id="ML769389">
    <property type="protein sequence ID" value="KAE9408899.1"/>
    <property type="molecule type" value="Genomic_DNA"/>
</dbReference>
<keyword evidence="2" id="KW-1185">Reference proteome</keyword>
<sequence length="124" mass="14569">MRSADRQKLRPSWVSIAYDLSIWSVLVRQPSCCRYHQVCAVWWRKKTISTGYRSFHTVIRGMRLIIWLFIVNPWGNDLEPTGWLWALHLMSMKSSFSCVVRWDQFPSQSKLWTSLHGGGVPKTQ</sequence>
<reference evidence="1" key="1">
    <citation type="journal article" date="2019" name="Environ. Microbiol.">
        <title>Fungal ecological strategies reflected in gene transcription - a case study of two litter decomposers.</title>
        <authorList>
            <person name="Barbi F."/>
            <person name="Kohler A."/>
            <person name="Barry K."/>
            <person name="Baskaran P."/>
            <person name="Daum C."/>
            <person name="Fauchery L."/>
            <person name="Ihrmark K."/>
            <person name="Kuo A."/>
            <person name="LaButti K."/>
            <person name="Lipzen A."/>
            <person name="Morin E."/>
            <person name="Grigoriev I.V."/>
            <person name="Henrissat B."/>
            <person name="Lindahl B."/>
            <person name="Martin F."/>
        </authorList>
    </citation>
    <scope>NUCLEOTIDE SEQUENCE</scope>
    <source>
        <strain evidence="1">JB14</strain>
    </source>
</reference>
<protein>
    <submittedName>
        <fullName evidence="1">Uncharacterized protein</fullName>
    </submittedName>
</protein>
<organism evidence="1 2">
    <name type="scientific">Gymnopus androsaceus JB14</name>
    <dbReference type="NCBI Taxonomy" id="1447944"/>
    <lineage>
        <taxon>Eukaryota</taxon>
        <taxon>Fungi</taxon>
        <taxon>Dikarya</taxon>
        <taxon>Basidiomycota</taxon>
        <taxon>Agaricomycotina</taxon>
        <taxon>Agaricomycetes</taxon>
        <taxon>Agaricomycetidae</taxon>
        <taxon>Agaricales</taxon>
        <taxon>Marasmiineae</taxon>
        <taxon>Omphalotaceae</taxon>
        <taxon>Gymnopus</taxon>
    </lineage>
</organism>
<gene>
    <name evidence="1" type="ORF">BT96DRAFT_626432</name>
</gene>
<evidence type="ECO:0000313" key="2">
    <source>
        <dbReference type="Proteomes" id="UP000799118"/>
    </source>
</evidence>
<name>A0A6A4IE82_9AGAR</name>
<dbReference type="AlphaFoldDB" id="A0A6A4IE82"/>
<proteinExistence type="predicted"/>